<dbReference type="Pfam" id="PF22645">
    <property type="entry name" value="GKRP_SIS_N"/>
    <property type="match status" value="1"/>
</dbReference>
<evidence type="ECO:0000313" key="6">
    <source>
        <dbReference type="Proteomes" id="UP001500305"/>
    </source>
</evidence>
<gene>
    <name evidence="3" type="primary">murQ</name>
    <name evidence="5" type="ORF">GCM10010430_41490</name>
</gene>
<dbReference type="NCBIfam" id="NF003915">
    <property type="entry name" value="PRK05441.1"/>
    <property type="match status" value="1"/>
</dbReference>
<dbReference type="HAMAP" id="MF_00068">
    <property type="entry name" value="MurQ"/>
    <property type="match status" value="1"/>
</dbReference>
<evidence type="ECO:0000256" key="1">
    <source>
        <dbReference type="ARBA" id="ARBA00023239"/>
    </source>
</evidence>
<dbReference type="Gene3D" id="3.40.50.10490">
    <property type="entry name" value="Glucose-6-phosphate isomerase like protein, domain 1"/>
    <property type="match status" value="1"/>
</dbReference>
<dbReference type="InterPro" id="IPR040190">
    <property type="entry name" value="MURQ/GCKR"/>
</dbReference>
<dbReference type="RefSeq" id="WP_344637943.1">
    <property type="nucleotide sequence ID" value="NZ_BAAATR010000018.1"/>
</dbReference>
<keyword evidence="2 3" id="KW-0119">Carbohydrate metabolism</keyword>
<dbReference type="Proteomes" id="UP001500305">
    <property type="component" value="Unassembled WGS sequence"/>
</dbReference>
<sequence>MTALPPTERRNPATTGIDLLSTLDLLHAVNAADAEVPAAVARALPVLAQVVDAAVAALHGGGRVHYVGAGSSGRYAVLDAAELAPTYGLEPGRITAHLAGGPGALARAVEGAEDSEADGRRAVAGLKPVDVVIGLAASGRTPYVAGALAAARAAGATAVLVSCDPRAPLADLADLHVCTDTGPEVVTGSTRMKAGSAQKLVLHSFSTAVMVRLGRTWSNLMTEVAATNAKLVGRKLTILVQATGADAETCRAALRAADGELKPALVRLLTGATPAAARAALAAADGVVRTAIDQLLS</sequence>
<keyword evidence="6" id="KW-1185">Reference proteome</keyword>
<feature type="domain" description="SIS" evidence="4">
    <location>
        <begin position="54"/>
        <end position="215"/>
    </location>
</feature>
<dbReference type="PANTHER" id="PTHR10088:SF4">
    <property type="entry name" value="GLUCOKINASE REGULATORY PROTEIN"/>
    <property type="match status" value="1"/>
</dbReference>
<evidence type="ECO:0000313" key="5">
    <source>
        <dbReference type="EMBL" id="GAA2253432.1"/>
    </source>
</evidence>
<dbReference type="InterPro" id="IPR001347">
    <property type="entry name" value="SIS_dom"/>
</dbReference>
<dbReference type="EC" id="4.2.1.126" evidence="3"/>
<dbReference type="PANTHER" id="PTHR10088">
    <property type="entry name" value="GLUCOKINASE REGULATORY PROTEIN"/>
    <property type="match status" value="1"/>
</dbReference>
<dbReference type="Gene3D" id="1.10.8.1080">
    <property type="match status" value="1"/>
</dbReference>
<comment type="caution">
    <text evidence="5">The sequence shown here is derived from an EMBL/GenBank/DDBJ whole genome shotgun (WGS) entry which is preliminary data.</text>
</comment>
<dbReference type="NCBIfam" id="NF009222">
    <property type="entry name" value="PRK12570.1"/>
    <property type="match status" value="1"/>
</dbReference>
<protein>
    <recommendedName>
        <fullName evidence="3">N-acetylmuramic acid 6-phosphate etherase</fullName>
        <shortName evidence="3">MurNAc-6-P etherase</shortName>
        <ecNumber evidence="3">4.2.1.126</ecNumber>
    </recommendedName>
    <alternativeName>
        <fullName evidence="3">N-acetylmuramic acid 6-phosphate hydrolase</fullName>
    </alternativeName>
    <alternativeName>
        <fullName evidence="3">N-acetylmuramic acid 6-phosphate lyase</fullName>
    </alternativeName>
</protein>
<dbReference type="InterPro" id="IPR005488">
    <property type="entry name" value="Etherase_MurQ"/>
</dbReference>
<comment type="miscellaneous">
    <text evidence="3">A lyase-type mechanism (elimination/hydration) is suggested for the cleavage of the lactyl ether bond of MurNAc 6-phosphate, with the formation of an alpha,beta-unsaturated aldehyde intermediate with (E)-stereochemistry, followed by the syn addition of water to give product.</text>
</comment>
<dbReference type="PROSITE" id="PS01272">
    <property type="entry name" value="GCKR"/>
    <property type="match status" value="1"/>
</dbReference>
<evidence type="ECO:0000256" key="3">
    <source>
        <dbReference type="HAMAP-Rule" id="MF_00068"/>
    </source>
</evidence>
<proteinExistence type="inferred from homology"/>
<reference evidence="6" key="1">
    <citation type="journal article" date="2019" name="Int. J. Syst. Evol. Microbiol.">
        <title>The Global Catalogue of Microorganisms (GCM) 10K type strain sequencing project: providing services to taxonomists for standard genome sequencing and annotation.</title>
        <authorList>
            <consortium name="The Broad Institute Genomics Platform"/>
            <consortium name="The Broad Institute Genome Sequencing Center for Infectious Disease"/>
            <person name="Wu L."/>
            <person name="Ma J."/>
        </authorList>
    </citation>
    <scope>NUCLEOTIDE SEQUENCE [LARGE SCALE GENOMIC DNA]</scope>
    <source>
        <strain evidence="6">JCM 7356</strain>
    </source>
</reference>
<comment type="similarity">
    <text evidence="3">Belongs to the GCKR-like family. MurNAc-6-P etherase subfamily.</text>
</comment>
<feature type="active site" description="Proton donor" evidence="3">
    <location>
        <position position="82"/>
    </location>
</feature>
<organism evidence="5 6">
    <name type="scientific">Kitasatospora cystarginea</name>
    <dbReference type="NCBI Taxonomy" id="58350"/>
    <lineage>
        <taxon>Bacteria</taxon>
        <taxon>Bacillati</taxon>
        <taxon>Actinomycetota</taxon>
        <taxon>Actinomycetes</taxon>
        <taxon>Kitasatosporales</taxon>
        <taxon>Streptomycetaceae</taxon>
        <taxon>Kitasatospora</taxon>
    </lineage>
</organism>
<dbReference type="InterPro" id="IPR005486">
    <property type="entry name" value="Glucokinase_regulatory_CS"/>
</dbReference>
<evidence type="ECO:0000256" key="2">
    <source>
        <dbReference type="ARBA" id="ARBA00023277"/>
    </source>
</evidence>
<dbReference type="InterPro" id="IPR046348">
    <property type="entry name" value="SIS_dom_sf"/>
</dbReference>
<comment type="subunit">
    <text evidence="3">Homodimer.</text>
</comment>
<comment type="pathway">
    <text evidence="3">Amino-sugar metabolism; N-acetylmuramate degradation.</text>
</comment>
<dbReference type="CDD" id="cd05007">
    <property type="entry name" value="SIS_Etherase"/>
    <property type="match status" value="1"/>
</dbReference>
<accession>A0ABP5R7Q6</accession>
<comment type="function">
    <text evidence="3">Specifically catalyzes the cleavage of the D-lactyl ether substituent of MurNAc 6-phosphate, producing GlcNAc 6-phosphate and D-lactate.</text>
</comment>
<dbReference type="PROSITE" id="PS51464">
    <property type="entry name" value="SIS"/>
    <property type="match status" value="1"/>
</dbReference>
<dbReference type="SUPFAM" id="SSF53697">
    <property type="entry name" value="SIS domain"/>
    <property type="match status" value="1"/>
</dbReference>
<keyword evidence="1 3" id="KW-0456">Lyase</keyword>
<evidence type="ECO:0000259" key="4">
    <source>
        <dbReference type="PROSITE" id="PS51464"/>
    </source>
</evidence>
<name>A0ABP5R7Q6_9ACTN</name>
<comment type="catalytic activity">
    <reaction evidence="3">
        <text>N-acetyl-D-muramate 6-phosphate + H2O = N-acetyl-D-glucosamine 6-phosphate + (R)-lactate</text>
        <dbReference type="Rhea" id="RHEA:26410"/>
        <dbReference type="ChEBI" id="CHEBI:15377"/>
        <dbReference type="ChEBI" id="CHEBI:16004"/>
        <dbReference type="ChEBI" id="CHEBI:57513"/>
        <dbReference type="ChEBI" id="CHEBI:58722"/>
        <dbReference type="EC" id="4.2.1.126"/>
    </reaction>
</comment>
<dbReference type="EMBL" id="BAAATR010000018">
    <property type="protein sequence ID" value="GAA2253432.1"/>
    <property type="molecule type" value="Genomic_DNA"/>
</dbReference>
<feature type="active site" evidence="3">
    <location>
        <position position="113"/>
    </location>
</feature>